<evidence type="ECO:0000313" key="1">
    <source>
        <dbReference type="EMBL" id="KRN10784.1"/>
    </source>
</evidence>
<evidence type="ECO:0000313" key="2">
    <source>
        <dbReference type="Proteomes" id="UP000050898"/>
    </source>
</evidence>
<keyword evidence="2" id="KW-1185">Reference proteome</keyword>
<dbReference type="Proteomes" id="UP000050898">
    <property type="component" value="Unassembled WGS sequence"/>
</dbReference>
<protein>
    <submittedName>
        <fullName evidence="1">Uncharacterized protein</fullName>
    </submittedName>
</protein>
<accession>A0A0R2E305</accession>
<gene>
    <name evidence="1" type="ORF">FD00_GL002026</name>
</gene>
<organism evidence="1 2">
    <name type="scientific">Liquorilactobacillus mali KCTC 3596 = DSM 20444</name>
    <dbReference type="NCBI Taxonomy" id="1046596"/>
    <lineage>
        <taxon>Bacteria</taxon>
        <taxon>Bacillati</taxon>
        <taxon>Bacillota</taxon>
        <taxon>Bacilli</taxon>
        <taxon>Lactobacillales</taxon>
        <taxon>Lactobacillaceae</taxon>
        <taxon>Liquorilactobacillus</taxon>
    </lineage>
</organism>
<dbReference type="OrthoDB" id="6628684at2"/>
<sequence>MRYDNVGKIVVNRVTGRERLVGEEFDANSFVSITLYGGNVVKDGITGRDEIFNNLSDRIVELELSPRQWGEFVSSFGVGCGTTCTIRSATGRKIENKYVTPNSLERSEHTINHVLNEKLKDFSEKQEVIEEILEKKSIGKADREKLGALYADFDNFLSSTIPYIKQNLREEADDVLSSAETQFKHDLNLITNQYGERTISEKVKNWENGALDVISEHGSSEVENVWG</sequence>
<comment type="caution">
    <text evidence="1">The sequence shown here is derived from an EMBL/GenBank/DDBJ whole genome shotgun (WGS) entry which is preliminary data.</text>
</comment>
<dbReference type="RefSeq" id="WP_010078250.1">
    <property type="nucleotide sequence ID" value="NZ_AYYH01000006.1"/>
</dbReference>
<reference evidence="1 2" key="1">
    <citation type="journal article" date="2015" name="Genome Announc.">
        <title>Expanding the biotechnology potential of lactobacilli through comparative genomics of 213 strains and associated genera.</title>
        <authorList>
            <person name="Sun Z."/>
            <person name="Harris H.M."/>
            <person name="McCann A."/>
            <person name="Guo C."/>
            <person name="Argimon S."/>
            <person name="Zhang W."/>
            <person name="Yang X."/>
            <person name="Jeffery I.B."/>
            <person name="Cooney J.C."/>
            <person name="Kagawa T.F."/>
            <person name="Liu W."/>
            <person name="Song Y."/>
            <person name="Salvetti E."/>
            <person name="Wrobel A."/>
            <person name="Rasinkangas P."/>
            <person name="Parkhill J."/>
            <person name="Rea M.C."/>
            <person name="O'Sullivan O."/>
            <person name="Ritari J."/>
            <person name="Douillard F.P."/>
            <person name="Paul Ross R."/>
            <person name="Yang R."/>
            <person name="Briner A.E."/>
            <person name="Felis G.E."/>
            <person name="de Vos W.M."/>
            <person name="Barrangou R."/>
            <person name="Klaenhammer T.R."/>
            <person name="Caufield P.W."/>
            <person name="Cui Y."/>
            <person name="Zhang H."/>
            <person name="O'Toole P.W."/>
        </authorList>
    </citation>
    <scope>NUCLEOTIDE SEQUENCE [LARGE SCALE GENOMIC DNA]</scope>
    <source>
        <strain evidence="1 2">DSM 20444</strain>
    </source>
</reference>
<proteinExistence type="predicted"/>
<name>A0A0R2E305_9LACO</name>
<dbReference type="EMBL" id="AYYH01000006">
    <property type="protein sequence ID" value="KRN10784.1"/>
    <property type="molecule type" value="Genomic_DNA"/>
</dbReference>
<dbReference type="PATRIC" id="fig|1046596.6.peg.2126"/>
<dbReference type="AlphaFoldDB" id="A0A0R2E305"/>